<proteinExistence type="predicted"/>
<evidence type="ECO:0000313" key="2">
    <source>
        <dbReference type="EMBL" id="RDY00333.1"/>
    </source>
</evidence>
<evidence type="ECO:0000259" key="1">
    <source>
        <dbReference type="Pfam" id="PF03732"/>
    </source>
</evidence>
<dbReference type="OrthoDB" id="1934635at2759"/>
<sequence length="112" mass="13529">MKGLSMNPKRIHGVSLKLQVEQNLDCIKCEDLTKFKLIALSFNGHALIWWNEIALQIRGMRRASIDSWEELKREVRKRFVPLYYRRDFYKKCIKVQDVYEYFKEMEVTIIRA</sequence>
<keyword evidence="3" id="KW-1185">Reference proteome</keyword>
<comment type="caution">
    <text evidence="2">The sequence shown here is derived from an EMBL/GenBank/DDBJ whole genome shotgun (WGS) entry which is preliminary data.</text>
</comment>
<dbReference type="InterPro" id="IPR005162">
    <property type="entry name" value="Retrotrans_gag_dom"/>
</dbReference>
<name>A0A371HBZ6_MUCPR</name>
<evidence type="ECO:0000313" key="3">
    <source>
        <dbReference type="Proteomes" id="UP000257109"/>
    </source>
</evidence>
<protein>
    <recommendedName>
        <fullName evidence="1">Retrotransposon gag domain-containing protein</fullName>
    </recommendedName>
</protein>
<feature type="non-terminal residue" evidence="2">
    <location>
        <position position="1"/>
    </location>
</feature>
<dbReference type="AlphaFoldDB" id="A0A371HBZ6"/>
<gene>
    <name evidence="2" type="ORF">CR513_16499</name>
</gene>
<organism evidence="2 3">
    <name type="scientific">Mucuna pruriens</name>
    <name type="common">Velvet bean</name>
    <name type="synonym">Dolichos pruriens</name>
    <dbReference type="NCBI Taxonomy" id="157652"/>
    <lineage>
        <taxon>Eukaryota</taxon>
        <taxon>Viridiplantae</taxon>
        <taxon>Streptophyta</taxon>
        <taxon>Embryophyta</taxon>
        <taxon>Tracheophyta</taxon>
        <taxon>Spermatophyta</taxon>
        <taxon>Magnoliopsida</taxon>
        <taxon>eudicotyledons</taxon>
        <taxon>Gunneridae</taxon>
        <taxon>Pentapetalae</taxon>
        <taxon>rosids</taxon>
        <taxon>fabids</taxon>
        <taxon>Fabales</taxon>
        <taxon>Fabaceae</taxon>
        <taxon>Papilionoideae</taxon>
        <taxon>50 kb inversion clade</taxon>
        <taxon>NPAAA clade</taxon>
        <taxon>indigoferoid/millettioid clade</taxon>
        <taxon>Phaseoleae</taxon>
        <taxon>Mucuna</taxon>
    </lineage>
</organism>
<reference evidence="2" key="1">
    <citation type="submission" date="2018-05" db="EMBL/GenBank/DDBJ databases">
        <title>Draft genome of Mucuna pruriens seed.</title>
        <authorList>
            <person name="Nnadi N.E."/>
            <person name="Vos R."/>
            <person name="Hasami M.H."/>
            <person name="Devisetty U.K."/>
            <person name="Aguiy J.C."/>
        </authorList>
    </citation>
    <scope>NUCLEOTIDE SEQUENCE [LARGE SCALE GENOMIC DNA]</scope>
    <source>
        <strain evidence="2">JCA_2017</strain>
    </source>
</reference>
<accession>A0A371HBZ6</accession>
<dbReference type="EMBL" id="QJKJ01003025">
    <property type="protein sequence ID" value="RDY00333.1"/>
    <property type="molecule type" value="Genomic_DNA"/>
</dbReference>
<dbReference type="Pfam" id="PF03732">
    <property type="entry name" value="Retrotrans_gag"/>
    <property type="match status" value="1"/>
</dbReference>
<feature type="domain" description="Retrotransposon gag" evidence="1">
    <location>
        <begin position="36"/>
        <end position="106"/>
    </location>
</feature>
<dbReference type="Proteomes" id="UP000257109">
    <property type="component" value="Unassembled WGS sequence"/>
</dbReference>